<dbReference type="InterPro" id="IPR048913">
    <property type="entry name" value="BetaGal_gal-bd"/>
</dbReference>
<evidence type="ECO:0000259" key="7">
    <source>
        <dbReference type="PROSITE" id="PS50228"/>
    </source>
</evidence>
<evidence type="ECO:0000256" key="3">
    <source>
        <dbReference type="ARBA" id="ARBA00012756"/>
    </source>
</evidence>
<dbReference type="Gene3D" id="2.60.120.260">
    <property type="entry name" value="Galactose-binding domain-like"/>
    <property type="match status" value="1"/>
</dbReference>
<dbReference type="InterPro" id="IPR001944">
    <property type="entry name" value="Glycoside_Hdrlase_35"/>
</dbReference>
<comment type="similarity">
    <text evidence="2">Belongs to the glycosyl hydrolase 35 family.</text>
</comment>
<dbReference type="InterPro" id="IPR017853">
    <property type="entry name" value="GH"/>
</dbReference>
<organism evidence="8 9">
    <name type="scientific">Acorus gramineus</name>
    <name type="common">Dwarf sweet flag</name>
    <dbReference type="NCBI Taxonomy" id="55184"/>
    <lineage>
        <taxon>Eukaryota</taxon>
        <taxon>Viridiplantae</taxon>
        <taxon>Streptophyta</taxon>
        <taxon>Embryophyta</taxon>
        <taxon>Tracheophyta</taxon>
        <taxon>Spermatophyta</taxon>
        <taxon>Magnoliopsida</taxon>
        <taxon>Liliopsida</taxon>
        <taxon>Acoraceae</taxon>
        <taxon>Acorus</taxon>
    </lineage>
</organism>
<sequence>MWTENWTGGFKSWGGHHPIRPVEDIAFSVARFFQRQGTFQNYYMYHGGTNFGRSTGGPYITTSYDYDAPLDEYGNLRQPKWGHLKELHEALQSMDQALLYGDVQHTNHGNGVWSSIYSGRGDIAPGCLLCNTNNKMDYTLPFNGLNYTLPAWSVSVLPDCMTEAHNTAKIRTQTSVMVTVQNQAEKEPDQLDWSWKPEIIKDALHGRGASFSTNQLLEQLSTTVDVSDYLWYMTRARVKPGMNHITLLSSTVGLQNYGSYFELTPVGIVGGPVQLINGNTTIDLSSNNWSYKIGLNGETSKLWSPDSHNQHEWFTHMLPALRPLTWYKTNFNAPLGDEPVVVDLKGMGKGHAWVNGHSIGRYHVPRSFLNDETNTLVLFEEFRGDPLQVRFETVTVGTVCANLEEGNTMTLACQAGHTISGVTFASYGDAQGSCGNFTTGSCEASGVFELVQQACVGKETCSIDVSDEVFGSSGCEAGIKTRLAVQAVC</sequence>
<evidence type="ECO:0000256" key="4">
    <source>
        <dbReference type="ARBA" id="ARBA00022729"/>
    </source>
</evidence>
<dbReference type="Proteomes" id="UP001179952">
    <property type="component" value="Unassembled WGS sequence"/>
</dbReference>
<dbReference type="InterPro" id="IPR000922">
    <property type="entry name" value="Lectin_gal-bd_dom"/>
</dbReference>
<evidence type="ECO:0000256" key="2">
    <source>
        <dbReference type="ARBA" id="ARBA00009809"/>
    </source>
</evidence>
<dbReference type="PROSITE" id="PS50228">
    <property type="entry name" value="SUEL_LECTIN"/>
    <property type="match status" value="1"/>
</dbReference>
<dbReference type="SUPFAM" id="SSF51445">
    <property type="entry name" value="(Trans)glycosidases"/>
    <property type="match status" value="1"/>
</dbReference>
<keyword evidence="9" id="KW-1185">Reference proteome</keyword>
<dbReference type="AlphaFoldDB" id="A0AAV9A835"/>
<evidence type="ECO:0000313" key="8">
    <source>
        <dbReference type="EMBL" id="KAK1260355.1"/>
    </source>
</evidence>
<dbReference type="GO" id="GO:0030246">
    <property type="term" value="F:carbohydrate binding"/>
    <property type="evidence" value="ECO:0007669"/>
    <property type="project" value="InterPro"/>
</dbReference>
<dbReference type="EMBL" id="JAUJYN010000011">
    <property type="protein sequence ID" value="KAK1260355.1"/>
    <property type="molecule type" value="Genomic_DNA"/>
</dbReference>
<dbReference type="PANTHER" id="PTHR23421">
    <property type="entry name" value="BETA-GALACTOSIDASE RELATED"/>
    <property type="match status" value="1"/>
</dbReference>
<reference evidence="8" key="2">
    <citation type="submission" date="2023-06" db="EMBL/GenBank/DDBJ databases">
        <authorList>
            <person name="Ma L."/>
            <person name="Liu K.-W."/>
            <person name="Li Z."/>
            <person name="Hsiao Y.-Y."/>
            <person name="Qi Y."/>
            <person name="Fu T."/>
            <person name="Tang G."/>
            <person name="Zhang D."/>
            <person name="Sun W.-H."/>
            <person name="Liu D.-K."/>
            <person name="Li Y."/>
            <person name="Chen G.-Z."/>
            <person name="Liu X.-D."/>
            <person name="Liao X.-Y."/>
            <person name="Jiang Y.-T."/>
            <person name="Yu X."/>
            <person name="Hao Y."/>
            <person name="Huang J."/>
            <person name="Zhao X.-W."/>
            <person name="Ke S."/>
            <person name="Chen Y.-Y."/>
            <person name="Wu W.-L."/>
            <person name="Hsu J.-L."/>
            <person name="Lin Y.-F."/>
            <person name="Huang M.-D."/>
            <person name="Li C.-Y."/>
            <person name="Huang L."/>
            <person name="Wang Z.-W."/>
            <person name="Zhao X."/>
            <person name="Zhong W.-Y."/>
            <person name="Peng D.-H."/>
            <person name="Ahmad S."/>
            <person name="Lan S."/>
            <person name="Zhang J.-S."/>
            <person name="Tsai W.-C."/>
            <person name="Van De Peer Y."/>
            <person name="Liu Z.-J."/>
        </authorList>
    </citation>
    <scope>NUCLEOTIDE SEQUENCE</scope>
    <source>
        <strain evidence="8">SCP</strain>
        <tissue evidence="8">Leaves</tissue>
    </source>
</reference>
<evidence type="ECO:0000313" key="9">
    <source>
        <dbReference type="Proteomes" id="UP001179952"/>
    </source>
</evidence>
<gene>
    <name evidence="8" type="ORF">QJS04_geneDACA002358</name>
</gene>
<dbReference type="Pfam" id="PF17834">
    <property type="entry name" value="GHD"/>
    <property type="match status" value="1"/>
</dbReference>
<keyword evidence="6" id="KW-0326">Glycosidase</keyword>
<dbReference type="InterPro" id="IPR041392">
    <property type="entry name" value="GHD"/>
</dbReference>
<keyword evidence="5" id="KW-0378">Hydrolase</keyword>
<keyword evidence="4" id="KW-0732">Signal</keyword>
<evidence type="ECO:0000256" key="6">
    <source>
        <dbReference type="ARBA" id="ARBA00023295"/>
    </source>
</evidence>
<name>A0AAV9A835_ACOGR</name>
<dbReference type="Gene3D" id="3.20.20.80">
    <property type="entry name" value="Glycosidases"/>
    <property type="match status" value="1"/>
</dbReference>
<dbReference type="CDD" id="cd22842">
    <property type="entry name" value="Gal_Rha_Lectin_BGal"/>
    <property type="match status" value="1"/>
</dbReference>
<evidence type="ECO:0000256" key="1">
    <source>
        <dbReference type="ARBA" id="ARBA00001412"/>
    </source>
</evidence>
<reference evidence="8" key="1">
    <citation type="journal article" date="2023" name="Nat. Commun.">
        <title>Diploid and tetraploid genomes of Acorus and the evolution of monocots.</title>
        <authorList>
            <person name="Ma L."/>
            <person name="Liu K.W."/>
            <person name="Li Z."/>
            <person name="Hsiao Y.Y."/>
            <person name="Qi Y."/>
            <person name="Fu T."/>
            <person name="Tang G.D."/>
            <person name="Zhang D."/>
            <person name="Sun W.H."/>
            <person name="Liu D.K."/>
            <person name="Li Y."/>
            <person name="Chen G.Z."/>
            <person name="Liu X.D."/>
            <person name="Liao X.Y."/>
            <person name="Jiang Y.T."/>
            <person name="Yu X."/>
            <person name="Hao Y."/>
            <person name="Huang J."/>
            <person name="Zhao X.W."/>
            <person name="Ke S."/>
            <person name="Chen Y.Y."/>
            <person name="Wu W.L."/>
            <person name="Hsu J.L."/>
            <person name="Lin Y.F."/>
            <person name="Huang M.D."/>
            <person name="Li C.Y."/>
            <person name="Huang L."/>
            <person name="Wang Z.W."/>
            <person name="Zhao X."/>
            <person name="Zhong W.Y."/>
            <person name="Peng D.H."/>
            <person name="Ahmad S."/>
            <person name="Lan S."/>
            <person name="Zhang J.S."/>
            <person name="Tsai W.C."/>
            <person name="Van de Peer Y."/>
            <person name="Liu Z.J."/>
        </authorList>
    </citation>
    <scope>NUCLEOTIDE SEQUENCE</scope>
    <source>
        <strain evidence="8">SCP</strain>
    </source>
</reference>
<comment type="caution">
    <text evidence="8">The sequence shown here is derived from an EMBL/GenBank/DDBJ whole genome shotgun (WGS) entry which is preliminary data.</text>
</comment>
<dbReference type="InterPro" id="IPR008979">
    <property type="entry name" value="Galactose-bd-like_sf"/>
</dbReference>
<dbReference type="InterPro" id="IPR043159">
    <property type="entry name" value="Lectin_gal-bd_sf"/>
</dbReference>
<dbReference type="FunFam" id="2.60.120.260:FF:000142">
    <property type="entry name" value="Beta-galactosidase"/>
    <property type="match status" value="1"/>
</dbReference>
<dbReference type="Gene3D" id="2.60.120.740">
    <property type="match status" value="1"/>
</dbReference>
<evidence type="ECO:0000256" key="5">
    <source>
        <dbReference type="ARBA" id="ARBA00022801"/>
    </source>
</evidence>
<dbReference type="EC" id="3.2.1.23" evidence="3"/>
<dbReference type="GO" id="GO:0005975">
    <property type="term" value="P:carbohydrate metabolic process"/>
    <property type="evidence" value="ECO:0007669"/>
    <property type="project" value="InterPro"/>
</dbReference>
<feature type="domain" description="SUEL-type lectin" evidence="7">
    <location>
        <begin position="403"/>
        <end position="489"/>
    </location>
</feature>
<protein>
    <recommendedName>
        <fullName evidence="3">beta-galactosidase</fullName>
        <ecNumber evidence="3">3.2.1.23</ecNumber>
    </recommendedName>
</protein>
<dbReference type="PRINTS" id="PR00742">
    <property type="entry name" value="GLHYDRLASE35"/>
</dbReference>
<dbReference type="GO" id="GO:0004565">
    <property type="term" value="F:beta-galactosidase activity"/>
    <property type="evidence" value="ECO:0007669"/>
    <property type="project" value="UniProtKB-EC"/>
</dbReference>
<proteinExistence type="inferred from homology"/>
<dbReference type="Pfam" id="PF01301">
    <property type="entry name" value="Glyco_hydro_35"/>
    <property type="match status" value="1"/>
</dbReference>
<dbReference type="InterPro" id="IPR031330">
    <property type="entry name" value="Gly_Hdrlase_35_cat"/>
</dbReference>
<dbReference type="Pfam" id="PF02140">
    <property type="entry name" value="SUEL_Lectin"/>
    <property type="match status" value="1"/>
</dbReference>
<dbReference type="SUPFAM" id="SSF49785">
    <property type="entry name" value="Galactose-binding domain-like"/>
    <property type="match status" value="1"/>
</dbReference>
<dbReference type="Pfam" id="PF21467">
    <property type="entry name" value="BetaGal_gal-bd"/>
    <property type="match status" value="1"/>
</dbReference>
<comment type="catalytic activity">
    <reaction evidence="1">
        <text>Hydrolysis of terminal non-reducing beta-D-galactose residues in beta-D-galactosides.</text>
        <dbReference type="EC" id="3.2.1.23"/>
    </reaction>
</comment>
<accession>A0AAV9A835</accession>